<feature type="compositionally biased region" description="Basic and acidic residues" evidence="1">
    <location>
        <begin position="1274"/>
        <end position="1283"/>
    </location>
</feature>
<dbReference type="SUPFAM" id="SSF81296">
    <property type="entry name" value="E set domains"/>
    <property type="match status" value="1"/>
</dbReference>
<dbReference type="InterPro" id="IPR013780">
    <property type="entry name" value="Glyco_hydro_b"/>
</dbReference>
<dbReference type="InterPro" id="IPR013783">
    <property type="entry name" value="Ig-like_fold"/>
</dbReference>
<dbReference type="CDD" id="cd02859">
    <property type="entry name" value="E_set_AMPKbeta_like_N"/>
    <property type="match status" value="1"/>
</dbReference>
<dbReference type="InterPro" id="IPR008964">
    <property type="entry name" value="Invasin/intimin_cell_adhesion"/>
</dbReference>
<proteinExistence type="predicted"/>
<dbReference type="EMBL" id="WNAL01000011">
    <property type="protein sequence ID" value="MTR81411.1"/>
    <property type="molecule type" value="Genomic_DNA"/>
</dbReference>
<feature type="domain" description="Glycosyl hydrolase family 13 catalytic" evidence="2">
    <location>
        <begin position="793"/>
        <end position="1158"/>
    </location>
</feature>
<dbReference type="Gene3D" id="2.60.40.10">
    <property type="entry name" value="Immunoglobulins"/>
    <property type="match status" value="1"/>
</dbReference>
<feature type="region of interest" description="Disordered" evidence="1">
    <location>
        <begin position="1249"/>
        <end position="1283"/>
    </location>
</feature>
<dbReference type="Gene3D" id="2.60.40.1180">
    <property type="entry name" value="Golgi alpha-mannosidase II"/>
    <property type="match status" value="1"/>
</dbReference>
<dbReference type="SUPFAM" id="SSF51011">
    <property type="entry name" value="Glycosyl hydrolase domain"/>
    <property type="match status" value="1"/>
</dbReference>
<reference evidence="3 4" key="1">
    <citation type="journal article" date="2019" name="Nat. Med.">
        <title>A library of human gut bacterial isolates paired with longitudinal multiomics data enables mechanistic microbiome research.</title>
        <authorList>
            <person name="Poyet M."/>
            <person name="Groussin M."/>
            <person name="Gibbons S.M."/>
            <person name="Avila-Pacheco J."/>
            <person name="Jiang X."/>
            <person name="Kearney S.M."/>
            <person name="Perrotta A.R."/>
            <person name="Berdy B."/>
            <person name="Zhao S."/>
            <person name="Lieberman T.D."/>
            <person name="Swanson P.K."/>
            <person name="Smith M."/>
            <person name="Roesemann S."/>
            <person name="Alexander J.E."/>
            <person name="Rich S.A."/>
            <person name="Livny J."/>
            <person name="Vlamakis H."/>
            <person name="Clish C."/>
            <person name="Bullock K."/>
            <person name="Deik A."/>
            <person name="Scott J."/>
            <person name="Pierce K.A."/>
            <person name="Xavier R.J."/>
            <person name="Alm E.J."/>
        </authorList>
    </citation>
    <scope>NUCLEOTIDE SEQUENCE [LARGE SCALE GENOMIC DNA]</scope>
    <source>
        <strain evidence="3 4">BIOML-A1</strain>
    </source>
</reference>
<dbReference type="Gene3D" id="2.60.40.1080">
    <property type="match status" value="1"/>
</dbReference>
<dbReference type="Proteomes" id="UP000446657">
    <property type="component" value="Unassembled WGS sequence"/>
</dbReference>
<dbReference type="GO" id="GO:0005975">
    <property type="term" value="P:carbohydrate metabolic process"/>
    <property type="evidence" value="ECO:0007669"/>
    <property type="project" value="InterPro"/>
</dbReference>
<feature type="compositionally biased region" description="Low complexity" evidence="1">
    <location>
        <begin position="1251"/>
        <end position="1271"/>
    </location>
</feature>
<sequence length="1516" mass="167039">MKDEKNRKIIQKEEKMGERRFSKKNRFVSFLLAIAMVLTLLPIGAVQAKAEGSRQIIMHFENSTNWEAVYTQIAEGDNSWKDIDGYGYANGWPGAEVEQDSANDGWYSFTISTNSDEKFHCIFNNNGKGKQTDNIEFTANDSKVEKWVTGEQEETVIEDQAPEGWKESTSSAPVKPVIKVQSPVVHEDRTVTFNLDATGEYKDAEDVRLMGTVAGTNWDNGLSMKKEGDKFTVTVQKQNPGIYGYKYKIGTSWITDPANDAMTDGNSRLVVPGLESKNMEALAGKDLELPKTLKLYGDDGTSSDETVSYTLKDPSLSDKVTLKDETINVKKGSGIKTVDLIATTGNEKSDVTVNVVQKQYKVTINMYSPDFEMKSGVSDVYIYNKNGAEKGFVPLNNTIEDTENNVTWLQGTTYVSFNSLGIIGRPTAGSWDGQDSNQYYVIDEKKSEITLWYVFGKKPVIEKPVITKADPRYLCLEYENDTLTTTPEFYSWTTGIEEKVRKPFESDGNGKWKIKVPVKSTCTKVDFVVVLDPSGSDWIKDGGDHSIAFPQEQNVVCASMKKGEEPVLSAPYNKGYEVLPKENKIAFYYRDDNALIDDKLADMKVSVDINGTEYEMTYNAGNKRFEYNYNKLESGRTYYRYKVGDEYILDKYNDKQEQKEGNDYSYIEYYKLNATIQAEVMNASFNYNENNVVKFTVNQDENETKNETKKMEVASASIDVSSLGGSSTLAIVPDLQAVTISATTDTSLGKKTLPIVVTDQYGNEYSTSVQVEVTARTRKNAKDFDWDESVIYFMVTDRFFDGNESNNTASGAQTYGKDNAGLYHGGDFAGITQKLDYLEDLGINTIWITPIVENIPGVTVTDTGKEDVPYNAAYHGYWASDFTKLNPTLGTKEEFQTLIDQAHNRGIRIMVDIVVNHAGYDTKFGDMIRSEDDVVSGSDQKDSLSDLPDFKTEDPAVSAQLVKWQTQWVKDFGIDYFRVDTVKHVENDTWAELKNALTEVDSDFKMIGEYAGGGYASNGNTLGTGEMDSDLDFDFNDQAANFVKGNISSVENFLASRNSALNNTYMTGQFLGSHDEDGFKQKLLDGGMKEDAATAASMVAASLQITAKGQPVIYYGEEIGQTGLNNYPYQTNRYDFDWSIVSNDNKTYQHYKKMLSIRNAYTDVFARGDRKTILASDENGYDIVSRSYKGTKLYVGLNIKDVAQTVEIPVSENNGTVLKDLYSGKTYTVSNGKIKVIIPAATDGGTVVLENNSSTNGGSTGGSSSSGSTTTETKPSEDTKKDTTTIVIPAEKLPEGTTATVTVTKDASGKVTAEAAVAATGKTSKTGVKATVNADVIQAVTEAAGTKDVTITQEVKKADGTTAYTVQVNAADVKAGAKLAVMKKDEKTGELVLVNKKSYKVTKDGSVSLTFKDRGVYVLKTQAEVKAAAKQIAKTIAPAKSTVNIGVKKTTVFQWSKKLNMENVAKITYKSSKKSVVSVNKNGKITGKKKGTGKVTVTVTLKDGTKKIVTIKVTVK</sequence>
<dbReference type="InterPro" id="IPR014756">
    <property type="entry name" value="Ig_E-set"/>
</dbReference>
<dbReference type="Gene3D" id="3.20.20.80">
    <property type="entry name" value="Glycosidases"/>
    <property type="match status" value="1"/>
</dbReference>
<dbReference type="Pfam" id="PF00128">
    <property type="entry name" value="Alpha-amylase"/>
    <property type="match status" value="2"/>
</dbReference>
<dbReference type="InterPro" id="IPR006047">
    <property type="entry name" value="GH13_cat_dom"/>
</dbReference>
<accession>A0A844KMF8</accession>
<organism evidence="3 4">
    <name type="scientific">Roseburia faecis</name>
    <dbReference type="NCBI Taxonomy" id="301302"/>
    <lineage>
        <taxon>Bacteria</taxon>
        <taxon>Bacillati</taxon>
        <taxon>Bacillota</taxon>
        <taxon>Clostridia</taxon>
        <taxon>Lachnospirales</taxon>
        <taxon>Lachnospiraceae</taxon>
        <taxon>Roseburia</taxon>
    </lineage>
</organism>
<name>A0A844KMF8_9FIRM</name>
<gene>
    <name evidence="3" type="ORF">GMD30_06705</name>
</gene>
<dbReference type="PANTHER" id="PTHR10357">
    <property type="entry name" value="ALPHA-AMYLASE FAMILY MEMBER"/>
    <property type="match status" value="1"/>
</dbReference>
<dbReference type="SUPFAM" id="SSF51445">
    <property type="entry name" value="(Trans)glycosidases"/>
    <property type="match status" value="1"/>
</dbReference>
<comment type="caution">
    <text evidence="3">The sequence shown here is derived from an EMBL/GenBank/DDBJ whole genome shotgun (WGS) entry which is preliminary data.</text>
</comment>
<evidence type="ECO:0000313" key="3">
    <source>
        <dbReference type="EMBL" id="MTR81411.1"/>
    </source>
</evidence>
<dbReference type="InterPro" id="IPR017853">
    <property type="entry name" value="GH"/>
</dbReference>
<dbReference type="PANTHER" id="PTHR10357:SF209">
    <property type="entry name" value="PERIPLASMIC ALPHA-AMYLASE"/>
    <property type="match status" value="1"/>
</dbReference>
<evidence type="ECO:0000313" key="4">
    <source>
        <dbReference type="Proteomes" id="UP000446657"/>
    </source>
</evidence>
<protein>
    <submittedName>
        <fullName evidence="3">Starch-binding protein</fullName>
    </submittedName>
</protein>
<evidence type="ECO:0000259" key="2">
    <source>
        <dbReference type="SMART" id="SM00642"/>
    </source>
</evidence>
<evidence type="ECO:0000256" key="1">
    <source>
        <dbReference type="SAM" id="MobiDB-lite"/>
    </source>
</evidence>
<dbReference type="SUPFAM" id="SSF49373">
    <property type="entry name" value="Invasin/intimin cell-adhesion fragments"/>
    <property type="match status" value="1"/>
</dbReference>
<dbReference type="SMART" id="SM00642">
    <property type="entry name" value="Aamy"/>
    <property type="match status" value="1"/>
</dbReference>